<evidence type="ECO:0000313" key="3">
    <source>
        <dbReference type="Proteomes" id="UP000603640"/>
    </source>
</evidence>
<dbReference type="Proteomes" id="UP000603640">
    <property type="component" value="Unassembled WGS sequence"/>
</dbReference>
<dbReference type="SUPFAM" id="SSF49464">
    <property type="entry name" value="Carboxypeptidase regulatory domain-like"/>
    <property type="match status" value="1"/>
</dbReference>
<protein>
    <submittedName>
        <fullName evidence="2">Carboxypeptidase-like regulatory domain-containing protein</fullName>
    </submittedName>
</protein>
<dbReference type="GO" id="GO:0004180">
    <property type="term" value="F:carboxypeptidase activity"/>
    <property type="evidence" value="ECO:0007669"/>
    <property type="project" value="UniProtKB-KW"/>
</dbReference>
<comment type="caution">
    <text evidence="2">The sequence shown here is derived from an EMBL/GenBank/DDBJ whole genome shotgun (WGS) entry which is preliminary data.</text>
</comment>
<dbReference type="Gene3D" id="2.60.40.1120">
    <property type="entry name" value="Carboxypeptidase-like, regulatory domain"/>
    <property type="match status" value="1"/>
</dbReference>
<proteinExistence type="predicted"/>
<dbReference type="RefSeq" id="WP_187068023.1">
    <property type="nucleotide sequence ID" value="NZ_JACRVF010000004.1"/>
</dbReference>
<dbReference type="Pfam" id="PF13715">
    <property type="entry name" value="CarbopepD_reg_2"/>
    <property type="match status" value="1"/>
</dbReference>
<evidence type="ECO:0000256" key="1">
    <source>
        <dbReference type="SAM" id="SignalP"/>
    </source>
</evidence>
<keyword evidence="2" id="KW-0121">Carboxypeptidase</keyword>
<name>A0A923SJK7_9BACT</name>
<dbReference type="EMBL" id="JACRVF010000004">
    <property type="protein sequence ID" value="MBC5993999.1"/>
    <property type="molecule type" value="Genomic_DNA"/>
</dbReference>
<keyword evidence="1" id="KW-0732">Signal</keyword>
<organism evidence="2 3">
    <name type="scientific">Pontibacter cellulosilyticus</name>
    <dbReference type="NCBI Taxonomy" id="1720253"/>
    <lineage>
        <taxon>Bacteria</taxon>
        <taxon>Pseudomonadati</taxon>
        <taxon>Bacteroidota</taxon>
        <taxon>Cytophagia</taxon>
        <taxon>Cytophagales</taxon>
        <taxon>Hymenobacteraceae</taxon>
        <taxon>Pontibacter</taxon>
    </lineage>
</organism>
<keyword evidence="2" id="KW-0378">Hydrolase</keyword>
<gene>
    <name evidence="2" type="ORF">H8S84_14215</name>
</gene>
<keyword evidence="3" id="KW-1185">Reference proteome</keyword>
<keyword evidence="2" id="KW-0645">Protease</keyword>
<feature type="chain" id="PRO_5037737702" evidence="1">
    <location>
        <begin position="28"/>
        <end position="104"/>
    </location>
</feature>
<dbReference type="AlphaFoldDB" id="A0A923SJK7"/>
<reference evidence="2" key="1">
    <citation type="submission" date="2020-08" db="EMBL/GenBank/DDBJ databases">
        <title>Pontibacter sp. SD6 16S ribosomal RNA gene Genome sequencing and assembly.</title>
        <authorList>
            <person name="Kang M."/>
        </authorList>
    </citation>
    <scope>NUCLEOTIDE SEQUENCE</scope>
    <source>
        <strain evidence="2">SD6</strain>
    </source>
</reference>
<dbReference type="InterPro" id="IPR008969">
    <property type="entry name" value="CarboxyPept-like_regulatory"/>
</dbReference>
<evidence type="ECO:0000313" key="2">
    <source>
        <dbReference type="EMBL" id="MBC5993999.1"/>
    </source>
</evidence>
<feature type="signal peptide" evidence="1">
    <location>
        <begin position="1"/>
        <end position="27"/>
    </location>
</feature>
<accession>A0A923SJK7</accession>
<sequence length="104" mass="11223">MRMRIFTICRYSMIWGLALLCCFNAFAQTLAVKGKVTDEKGQGLPGTSIAVKGTANGTISDLSGNYSIPVNDEAAVLVVSFVGYLTQETSIGNRETIDFQLLPI</sequence>